<name>A0ABN8J0R0_9NEOP</name>
<accession>A0ABN8J0R0</accession>
<feature type="non-terminal residue" evidence="1">
    <location>
        <position position="68"/>
    </location>
</feature>
<sequence>MADGEESPRVEAAVFVCALALGEEVAEETPAMLLSLIGENLPSTWRLLEHPRDVPVRSCWLRKANSLW</sequence>
<protein>
    <submittedName>
        <fullName evidence="1">Uncharacterized protein</fullName>
    </submittedName>
</protein>
<evidence type="ECO:0000313" key="2">
    <source>
        <dbReference type="Proteomes" id="UP000837857"/>
    </source>
</evidence>
<gene>
    <name evidence="1" type="ORF">IPOD504_LOCUS15089</name>
</gene>
<dbReference type="EMBL" id="OW152818">
    <property type="protein sequence ID" value="CAH2071363.1"/>
    <property type="molecule type" value="Genomic_DNA"/>
</dbReference>
<dbReference type="Proteomes" id="UP000837857">
    <property type="component" value="Chromosome 6"/>
</dbReference>
<organism evidence="1 2">
    <name type="scientific">Iphiclides podalirius</name>
    <name type="common">scarce swallowtail</name>
    <dbReference type="NCBI Taxonomy" id="110791"/>
    <lineage>
        <taxon>Eukaryota</taxon>
        <taxon>Metazoa</taxon>
        <taxon>Ecdysozoa</taxon>
        <taxon>Arthropoda</taxon>
        <taxon>Hexapoda</taxon>
        <taxon>Insecta</taxon>
        <taxon>Pterygota</taxon>
        <taxon>Neoptera</taxon>
        <taxon>Endopterygota</taxon>
        <taxon>Lepidoptera</taxon>
        <taxon>Glossata</taxon>
        <taxon>Ditrysia</taxon>
        <taxon>Papilionoidea</taxon>
        <taxon>Papilionidae</taxon>
        <taxon>Papilioninae</taxon>
        <taxon>Iphiclides</taxon>
    </lineage>
</organism>
<reference evidence="1" key="1">
    <citation type="submission" date="2022-03" db="EMBL/GenBank/DDBJ databases">
        <authorList>
            <person name="Martin H S."/>
        </authorList>
    </citation>
    <scope>NUCLEOTIDE SEQUENCE</scope>
</reference>
<keyword evidence="2" id="KW-1185">Reference proteome</keyword>
<proteinExistence type="predicted"/>
<evidence type="ECO:0000313" key="1">
    <source>
        <dbReference type="EMBL" id="CAH2071363.1"/>
    </source>
</evidence>